<dbReference type="InterPro" id="IPR000873">
    <property type="entry name" value="AMP-dep_synth/lig_dom"/>
</dbReference>
<evidence type="ECO:0000256" key="5">
    <source>
        <dbReference type="ARBA" id="ARBA00036813"/>
    </source>
</evidence>
<keyword evidence="3" id="KW-0547">Nucleotide-binding</keyword>
<evidence type="ECO:0000259" key="6">
    <source>
        <dbReference type="Pfam" id="PF00501"/>
    </source>
</evidence>
<dbReference type="GO" id="GO:0005811">
    <property type="term" value="C:lipid droplet"/>
    <property type="evidence" value="ECO:0007669"/>
    <property type="project" value="TreeGrafter"/>
</dbReference>
<comment type="caution">
    <text evidence="7">The sequence shown here is derived from an EMBL/GenBank/DDBJ whole genome shotgun (WGS) entry which is preliminary data.</text>
</comment>
<proteinExistence type="inferred from homology"/>
<sequence>MDYTTGIMPLTQVHKPPFTIESPGYEKVEGETIPRRHPRAKDGLRNEPNEGVQTVFDIVRRSARVYPNHNAVGSRKLIHLHKETKKVQKNVDGEIREVDKEWQFFELTPFNFLTYKQYEELVIQLGCGLRKLGLSPNHKLHLFGTTSVNWMSLAHGCASQSIPIVTAYDTLGEEGVAHSLIQTQADAMYVDAQLLKTATNPILKSNVKTVIVNTESVFASGGELEAFKETNPGVNVVTWADVRQLGQDNPVEPVPAKGSDLYCVMYTSGSTGLPKGACIRHESLVAGVTGLLTCVEESVSDKEVVLAYLPLAHIFEMALENLVLSIGGTLGYGNPRTLSDTSVKNCAGDMRELRPTVMVGVPQVWETIKKGVMAKLNSSSFLVKNLFWGAFSYKTFMSRNKLPGASLLDGIVFKKVRDMTGGRLRFTMNGASGIAADTKHFLSLVLAPMLAGYGLTETCANGALGCPLEYSSEAIGPVAASVEVKLVAIPDMGYLTDDPEGAPQGEIYIRGKPILSEYYDNPEETKKALTADGWFKTGDIGEFDADGHLKVIDRVKNLVKMQGGEYVALEKLEAVYRGSPMVANVMIHADPNHSRPIAVIMPNEKVLAEEAEKLGVKEADMHVDRKVNAAVLKNLQATGRRGGLGGIEIVAGVVLTDAEWSPPSGLVTATQKLNRKTIRETFKKEIDGCLKTI</sequence>
<protein>
    <submittedName>
        <fullName evidence="7">Long-chain acyl-CoA synthetase</fullName>
    </submittedName>
</protein>
<evidence type="ECO:0000313" key="8">
    <source>
        <dbReference type="Proteomes" id="UP000749293"/>
    </source>
</evidence>
<comment type="similarity">
    <text evidence="1">Belongs to the ATP-dependent AMP-binding enzyme family.</text>
</comment>
<dbReference type="InterPro" id="IPR020845">
    <property type="entry name" value="AMP-binding_CS"/>
</dbReference>
<keyword evidence="8" id="KW-1185">Reference proteome</keyword>
<dbReference type="GO" id="GO:0035336">
    <property type="term" value="P:long-chain fatty-acyl-CoA metabolic process"/>
    <property type="evidence" value="ECO:0007669"/>
    <property type="project" value="TreeGrafter"/>
</dbReference>
<dbReference type="InterPro" id="IPR042099">
    <property type="entry name" value="ANL_N_sf"/>
</dbReference>
<dbReference type="AlphaFoldDB" id="A0A9P4YZ23"/>
<dbReference type="Proteomes" id="UP000749293">
    <property type="component" value="Unassembled WGS sequence"/>
</dbReference>
<accession>A0A9P4YZ23</accession>
<feature type="domain" description="AMP-dependent synthetase/ligase" evidence="6">
    <location>
        <begin position="111"/>
        <end position="519"/>
    </location>
</feature>
<keyword evidence="4" id="KW-0067">ATP-binding</keyword>
<comment type="catalytic activity">
    <reaction evidence="5">
        <text>a long-chain fatty acid + ATP + CoA = a long-chain fatty acyl-CoA + AMP + diphosphate</text>
        <dbReference type="Rhea" id="RHEA:15421"/>
        <dbReference type="ChEBI" id="CHEBI:30616"/>
        <dbReference type="ChEBI" id="CHEBI:33019"/>
        <dbReference type="ChEBI" id="CHEBI:57287"/>
        <dbReference type="ChEBI" id="CHEBI:57560"/>
        <dbReference type="ChEBI" id="CHEBI:83139"/>
        <dbReference type="ChEBI" id="CHEBI:456215"/>
        <dbReference type="EC" id="6.2.1.3"/>
    </reaction>
</comment>
<dbReference type="GO" id="GO:0005886">
    <property type="term" value="C:plasma membrane"/>
    <property type="evidence" value="ECO:0007669"/>
    <property type="project" value="TreeGrafter"/>
</dbReference>
<reference evidence="7" key="1">
    <citation type="submission" date="2020-03" db="EMBL/GenBank/DDBJ databases">
        <title>Site-based positive gene gene selection in Geosmithia morbida across the United States reveals a broad range of putative effectors and factors for local host and environmental adapation.</title>
        <authorList>
            <person name="Onufrak A."/>
            <person name="Murdoch R.W."/>
            <person name="Gazis R."/>
            <person name="Huff M."/>
            <person name="Staton M."/>
            <person name="Klingeman W."/>
            <person name="Hadziabdic D."/>
        </authorList>
    </citation>
    <scope>NUCLEOTIDE SEQUENCE</scope>
    <source>
        <strain evidence="7">1262</strain>
    </source>
</reference>
<dbReference type="GO" id="GO:0005524">
    <property type="term" value="F:ATP binding"/>
    <property type="evidence" value="ECO:0007669"/>
    <property type="project" value="UniProtKB-KW"/>
</dbReference>
<evidence type="ECO:0000256" key="1">
    <source>
        <dbReference type="ARBA" id="ARBA00006432"/>
    </source>
</evidence>
<dbReference type="PANTHER" id="PTHR43272:SF83">
    <property type="entry name" value="ACYL-COA SYNTHETASE LONG-CHAIN, ISOFORM J"/>
    <property type="match status" value="1"/>
</dbReference>
<dbReference type="RefSeq" id="XP_035324187.1">
    <property type="nucleotide sequence ID" value="XM_035462763.1"/>
</dbReference>
<dbReference type="GO" id="GO:0004467">
    <property type="term" value="F:long-chain fatty acid-CoA ligase activity"/>
    <property type="evidence" value="ECO:0007669"/>
    <property type="project" value="UniProtKB-EC"/>
</dbReference>
<name>A0A9P4YZ23_9HYPO</name>
<dbReference type="Pfam" id="PF00501">
    <property type="entry name" value="AMP-binding"/>
    <property type="match status" value="1"/>
</dbReference>
<dbReference type="SUPFAM" id="SSF56801">
    <property type="entry name" value="Acetyl-CoA synthetase-like"/>
    <property type="match status" value="1"/>
</dbReference>
<gene>
    <name evidence="7" type="ORF">GMORB2_0779</name>
</gene>
<evidence type="ECO:0000313" key="7">
    <source>
        <dbReference type="EMBL" id="KAF4125535.1"/>
    </source>
</evidence>
<evidence type="ECO:0000256" key="4">
    <source>
        <dbReference type="ARBA" id="ARBA00022840"/>
    </source>
</evidence>
<dbReference type="GeneID" id="55967009"/>
<dbReference type="PROSITE" id="PS00455">
    <property type="entry name" value="AMP_BINDING"/>
    <property type="match status" value="1"/>
</dbReference>
<evidence type="ECO:0000256" key="2">
    <source>
        <dbReference type="ARBA" id="ARBA00022598"/>
    </source>
</evidence>
<dbReference type="PANTHER" id="PTHR43272">
    <property type="entry name" value="LONG-CHAIN-FATTY-ACID--COA LIGASE"/>
    <property type="match status" value="1"/>
</dbReference>
<dbReference type="OrthoDB" id="1700726at2759"/>
<dbReference type="GO" id="GO:0005783">
    <property type="term" value="C:endoplasmic reticulum"/>
    <property type="evidence" value="ECO:0007669"/>
    <property type="project" value="TreeGrafter"/>
</dbReference>
<dbReference type="EMBL" id="JAANYQ010000002">
    <property type="protein sequence ID" value="KAF4125535.1"/>
    <property type="molecule type" value="Genomic_DNA"/>
</dbReference>
<keyword evidence="2" id="KW-0436">Ligase</keyword>
<organism evidence="7 8">
    <name type="scientific">Geosmithia morbida</name>
    <dbReference type="NCBI Taxonomy" id="1094350"/>
    <lineage>
        <taxon>Eukaryota</taxon>
        <taxon>Fungi</taxon>
        <taxon>Dikarya</taxon>
        <taxon>Ascomycota</taxon>
        <taxon>Pezizomycotina</taxon>
        <taxon>Sordariomycetes</taxon>
        <taxon>Hypocreomycetidae</taxon>
        <taxon>Hypocreales</taxon>
        <taxon>Bionectriaceae</taxon>
        <taxon>Geosmithia</taxon>
    </lineage>
</organism>
<dbReference type="Gene3D" id="3.40.50.12780">
    <property type="entry name" value="N-terminal domain of ligase-like"/>
    <property type="match status" value="1"/>
</dbReference>
<evidence type="ECO:0000256" key="3">
    <source>
        <dbReference type="ARBA" id="ARBA00022741"/>
    </source>
</evidence>